<protein>
    <recommendedName>
        <fullName evidence="2">HECT-type E3 ubiquitin transferase</fullName>
        <ecNumber evidence="2">2.3.2.26</ecNumber>
    </recommendedName>
</protein>
<feature type="compositionally biased region" description="Low complexity" evidence="6">
    <location>
        <begin position="329"/>
        <end position="338"/>
    </location>
</feature>
<feature type="compositionally biased region" description="Polar residues" evidence="6">
    <location>
        <begin position="409"/>
        <end position="421"/>
    </location>
</feature>
<name>A0ABP0DGN4_9PEZI</name>
<feature type="compositionally biased region" description="Basic and acidic residues" evidence="6">
    <location>
        <begin position="459"/>
        <end position="480"/>
    </location>
</feature>
<dbReference type="SUPFAM" id="SSF56204">
    <property type="entry name" value="Hect, E3 ligase catalytic domain"/>
    <property type="match status" value="1"/>
</dbReference>
<dbReference type="PANTHER" id="PTHR45700:SF8">
    <property type="entry name" value="HECT-TYPE E3 UBIQUITIN TRANSFERASE"/>
    <property type="match status" value="1"/>
</dbReference>
<dbReference type="InterPro" id="IPR044611">
    <property type="entry name" value="E3A/B/C-like"/>
</dbReference>
<dbReference type="GO" id="GO:0061630">
    <property type="term" value="F:ubiquitin protein ligase activity"/>
    <property type="evidence" value="ECO:0007669"/>
    <property type="project" value="UniProtKB-EC"/>
</dbReference>
<keyword evidence="8" id="KW-0012">Acyltransferase</keyword>
<accession>A0ABP0DGN4</accession>
<feature type="region of interest" description="Disordered" evidence="6">
    <location>
        <begin position="409"/>
        <end position="480"/>
    </location>
</feature>
<feature type="domain" description="HECT" evidence="7">
    <location>
        <begin position="878"/>
        <end position="1017"/>
    </location>
</feature>
<keyword evidence="3 8" id="KW-0808">Transferase</keyword>
<dbReference type="Gene3D" id="3.90.1750.10">
    <property type="entry name" value="Hect, E3 ligase catalytic domains"/>
    <property type="match status" value="1"/>
</dbReference>
<evidence type="ECO:0000256" key="6">
    <source>
        <dbReference type="SAM" id="MobiDB-lite"/>
    </source>
</evidence>
<dbReference type="PANTHER" id="PTHR45700">
    <property type="entry name" value="UBIQUITIN-PROTEIN LIGASE E3C"/>
    <property type="match status" value="1"/>
</dbReference>
<comment type="caution">
    <text evidence="5">Lacks conserved residue(s) required for the propagation of feature annotation.</text>
</comment>
<keyword evidence="9" id="KW-1185">Reference proteome</keyword>
<dbReference type="PROSITE" id="PS50237">
    <property type="entry name" value="HECT"/>
    <property type="match status" value="1"/>
</dbReference>
<comment type="caution">
    <text evidence="8">The sequence shown here is derived from an EMBL/GenBank/DDBJ whole genome shotgun (WGS) entry which is preliminary data.</text>
</comment>
<evidence type="ECO:0000256" key="4">
    <source>
        <dbReference type="ARBA" id="ARBA00022786"/>
    </source>
</evidence>
<dbReference type="EC" id="2.3.2.26" evidence="2"/>
<feature type="region of interest" description="Disordered" evidence="6">
    <location>
        <begin position="272"/>
        <end position="380"/>
    </location>
</feature>
<dbReference type="Proteomes" id="UP001642501">
    <property type="component" value="Unassembled WGS sequence"/>
</dbReference>
<comment type="catalytic activity">
    <reaction evidence="1">
        <text>S-ubiquitinyl-[E2 ubiquitin-conjugating enzyme]-L-cysteine + [acceptor protein]-L-lysine = [E2 ubiquitin-conjugating enzyme]-L-cysteine + N(6)-ubiquitinyl-[acceptor protein]-L-lysine.</text>
        <dbReference type="EC" id="2.3.2.26"/>
    </reaction>
</comment>
<evidence type="ECO:0000256" key="2">
    <source>
        <dbReference type="ARBA" id="ARBA00012485"/>
    </source>
</evidence>
<evidence type="ECO:0000259" key="7">
    <source>
        <dbReference type="PROSITE" id="PS50237"/>
    </source>
</evidence>
<feature type="region of interest" description="Disordered" evidence="6">
    <location>
        <begin position="89"/>
        <end position="170"/>
    </location>
</feature>
<evidence type="ECO:0000313" key="9">
    <source>
        <dbReference type="Proteomes" id="UP001642501"/>
    </source>
</evidence>
<gene>
    <name evidence="8" type="primary">HUL4</name>
    <name evidence="8" type="ORF">SEPCBS57363_002531</name>
</gene>
<feature type="compositionally biased region" description="Polar residues" evidence="6">
    <location>
        <begin position="284"/>
        <end position="307"/>
    </location>
</feature>
<feature type="region of interest" description="Disordered" evidence="6">
    <location>
        <begin position="1"/>
        <end position="74"/>
    </location>
</feature>
<feature type="compositionally biased region" description="Basic and acidic residues" evidence="6">
    <location>
        <begin position="433"/>
        <end position="448"/>
    </location>
</feature>
<dbReference type="Pfam" id="PF00632">
    <property type="entry name" value="HECT"/>
    <property type="match status" value="1"/>
</dbReference>
<feature type="compositionally biased region" description="Basic and acidic residues" evidence="6">
    <location>
        <begin position="96"/>
        <end position="109"/>
    </location>
</feature>
<feature type="compositionally biased region" description="Polar residues" evidence="6">
    <location>
        <begin position="32"/>
        <end position="70"/>
    </location>
</feature>
<reference evidence="8 9" key="1">
    <citation type="submission" date="2024-01" db="EMBL/GenBank/DDBJ databases">
        <authorList>
            <person name="Allen C."/>
            <person name="Tagirdzhanova G."/>
        </authorList>
    </citation>
    <scope>NUCLEOTIDE SEQUENCE [LARGE SCALE GENOMIC DNA]</scope>
    <source>
        <strain evidence="8 9">CBS 573.63</strain>
    </source>
</reference>
<keyword evidence="4 5" id="KW-0833">Ubl conjugation pathway</keyword>
<sequence>MARPPDLLPGAAPPSTKAVARGGSQDPVVSDFSRQTPAVGPSSQTGLAQHRIQNTRNTRTAPYTRGTSATPVGLESSDLVNIDLSQLQVESDSSDSDFRVTRRAADSSRHTRSISNSFPSLFQPKKKKATQDDLSQEPGDLVINDNGPPIPSPSKDGHQSKAGFPTSVASTSRRASFSTGPCITCGSLMRWARGATAFRCGICLTVNDLVPTEKLRAGTGEVALEPQATSSSPISIEQTQTIIAECLRSYLKAVLQDVHVISSERPQAEVHARPFNLLGREDQSSNTTITRHTQSLVPPSNSISQHGSRLPTTRRRLSSGKTSARERVSPVPSSNSSPYGHQLKPIDPTLVPPDDVLQGHSLPSSSTKKQKGTRKDGEEREAKRIFLPLEDYLVSHLVSVDNLDSSFVTTPQLGRASSSQTRRLDTTIGPKTNSKDKAPPLLKIEHNSRPSQSHNKGHPHSDRTSRRRRGEGTKSKFDATLRRAATSRSIDIDWAAVNEWYRAILNAGASWESIYIALVDEGMCAPQPSVLLQEIESHILKGQQHAQRVLMKCIETVLKRPGRRIGESEDFRFLLIALANPLLQASCKLFTGKFQCAEQSRAHAVTRSLGPNRGTGPASGQHSVIIKRVLGLLSNSSNDWHGRIITCFSRYPQEQFLQTKDLVGGFLAYRLIRHNEKKEESKVAEISDPLVPKVPEGASAASFHAALNPASGSATKSNRPTEKKTLHGDDWQIKAAVRVLSLLFTANYSTIDTQISPDPGDADARRFGRSRQRGQIVPTSDFYITLLDNCELVSDFERWEQQTTKFSFCQYPFLLSVWAKIQILEYDARRQMKNKARDAFFDSIMTRRNFDQHLILNVRRNCLVEDSLKGVSAAIGSGTDDIKKGLRIIFNGEEGIDAGGLRKEWFLLLVREVFNPDHGMFTYDEESHYCYFNSASFETSDQFFLVGVVLGLAIYNSTILDVALPPFAFRKLLHASPAATSGVLPASARPFMKYALADLAEYQPRLARGLQQLLDYDGDVESTFCLDFSITGRVATG</sequence>
<dbReference type="InterPro" id="IPR035983">
    <property type="entry name" value="Hect_E3_ubiquitin_ligase"/>
</dbReference>
<proteinExistence type="predicted"/>
<dbReference type="InterPro" id="IPR000569">
    <property type="entry name" value="HECT_dom"/>
</dbReference>
<dbReference type="EMBL" id="CAWUOM010000034">
    <property type="protein sequence ID" value="CAK7267322.1"/>
    <property type="molecule type" value="Genomic_DNA"/>
</dbReference>
<organism evidence="8 9">
    <name type="scientific">Sporothrix epigloea</name>
    <dbReference type="NCBI Taxonomy" id="1892477"/>
    <lineage>
        <taxon>Eukaryota</taxon>
        <taxon>Fungi</taxon>
        <taxon>Dikarya</taxon>
        <taxon>Ascomycota</taxon>
        <taxon>Pezizomycotina</taxon>
        <taxon>Sordariomycetes</taxon>
        <taxon>Sordariomycetidae</taxon>
        <taxon>Ophiostomatales</taxon>
        <taxon>Ophiostomataceae</taxon>
        <taxon>Sporothrix</taxon>
    </lineage>
</organism>
<evidence type="ECO:0000256" key="3">
    <source>
        <dbReference type="ARBA" id="ARBA00022679"/>
    </source>
</evidence>
<evidence type="ECO:0000313" key="8">
    <source>
        <dbReference type="EMBL" id="CAK7267322.1"/>
    </source>
</evidence>
<dbReference type="Gene3D" id="3.30.2160.10">
    <property type="entry name" value="Hect, E3 ligase catalytic domain"/>
    <property type="match status" value="1"/>
</dbReference>
<evidence type="ECO:0000256" key="1">
    <source>
        <dbReference type="ARBA" id="ARBA00000885"/>
    </source>
</evidence>
<evidence type="ECO:0000256" key="5">
    <source>
        <dbReference type="PROSITE-ProRule" id="PRU00104"/>
    </source>
</evidence>